<accession>A0AAV4XU54</accession>
<protein>
    <submittedName>
        <fullName evidence="1">Uncharacterized protein</fullName>
    </submittedName>
</protein>
<comment type="caution">
    <text evidence="1">The sequence shown here is derived from an EMBL/GenBank/DDBJ whole genome shotgun (WGS) entry which is preliminary data.</text>
</comment>
<keyword evidence="2" id="KW-1185">Reference proteome</keyword>
<dbReference type="AlphaFoldDB" id="A0AAV4XU54"/>
<dbReference type="Proteomes" id="UP001054945">
    <property type="component" value="Unassembled WGS sequence"/>
</dbReference>
<organism evidence="1 2">
    <name type="scientific">Caerostris extrusa</name>
    <name type="common">Bark spider</name>
    <name type="synonym">Caerostris bankana</name>
    <dbReference type="NCBI Taxonomy" id="172846"/>
    <lineage>
        <taxon>Eukaryota</taxon>
        <taxon>Metazoa</taxon>
        <taxon>Ecdysozoa</taxon>
        <taxon>Arthropoda</taxon>
        <taxon>Chelicerata</taxon>
        <taxon>Arachnida</taxon>
        <taxon>Araneae</taxon>
        <taxon>Araneomorphae</taxon>
        <taxon>Entelegynae</taxon>
        <taxon>Araneoidea</taxon>
        <taxon>Araneidae</taxon>
        <taxon>Caerostris</taxon>
    </lineage>
</organism>
<sequence>MVEIDCDDDTTTYAGMSTKEAGIQGVQNLHYEQLLIAYTFCTHCCAVIPISVTNYSTCSIDKGSGKFLGQENLYPLPSQCNATEENLLATPSQLVLLLQKGCQDCTCNGQDFSRTYKIPQVPSGERSIGTDIMKISFLKDPKDVLGWYIPRTIIIETLKELSVLSFDCRIYLFIAVFQRIS</sequence>
<dbReference type="EMBL" id="BPLR01000761">
    <property type="protein sequence ID" value="GIY97278.1"/>
    <property type="molecule type" value="Genomic_DNA"/>
</dbReference>
<name>A0AAV4XU54_CAEEX</name>
<gene>
    <name evidence="1" type="ORF">CEXT_510671</name>
</gene>
<evidence type="ECO:0000313" key="1">
    <source>
        <dbReference type="EMBL" id="GIY97278.1"/>
    </source>
</evidence>
<evidence type="ECO:0000313" key="2">
    <source>
        <dbReference type="Proteomes" id="UP001054945"/>
    </source>
</evidence>
<reference evidence="1 2" key="1">
    <citation type="submission" date="2021-06" db="EMBL/GenBank/DDBJ databases">
        <title>Caerostris extrusa draft genome.</title>
        <authorList>
            <person name="Kono N."/>
            <person name="Arakawa K."/>
        </authorList>
    </citation>
    <scope>NUCLEOTIDE SEQUENCE [LARGE SCALE GENOMIC DNA]</scope>
</reference>
<proteinExistence type="predicted"/>